<reference evidence="5" key="1">
    <citation type="submission" date="2022-06" db="EMBL/GenBank/DDBJ databases">
        <title>Genomic Encyclopedia of Archaeal and Bacterial Type Strains, Phase II (KMG-II): from individual species to whole genera.</title>
        <authorList>
            <person name="Goeker M."/>
        </authorList>
    </citation>
    <scope>NUCLEOTIDE SEQUENCE</scope>
    <source>
        <strain evidence="5">DSM 43935</strain>
    </source>
</reference>
<dbReference type="PRINTS" id="PR00332">
    <property type="entry name" value="HISTRIAD"/>
</dbReference>
<organism evidence="5 6">
    <name type="scientific">Goodfellowiella coeruleoviolacea</name>
    <dbReference type="NCBI Taxonomy" id="334858"/>
    <lineage>
        <taxon>Bacteria</taxon>
        <taxon>Bacillati</taxon>
        <taxon>Actinomycetota</taxon>
        <taxon>Actinomycetes</taxon>
        <taxon>Pseudonocardiales</taxon>
        <taxon>Pseudonocardiaceae</taxon>
        <taxon>Goodfellowiella</taxon>
    </lineage>
</organism>
<accession>A0AAE3GD72</accession>
<dbReference type="InterPro" id="IPR036265">
    <property type="entry name" value="HIT-like_sf"/>
</dbReference>
<keyword evidence="6" id="KW-1185">Reference proteome</keyword>
<dbReference type="PANTHER" id="PTHR23089">
    <property type="entry name" value="HISTIDINE TRIAD HIT PROTEIN"/>
    <property type="match status" value="1"/>
</dbReference>
<dbReference type="InterPro" id="IPR001310">
    <property type="entry name" value="Histidine_triad_HIT"/>
</dbReference>
<comment type="caution">
    <text evidence="5">The sequence shown here is derived from an EMBL/GenBank/DDBJ whole genome shotgun (WGS) entry which is preliminary data.</text>
</comment>
<dbReference type="Gene3D" id="3.30.428.10">
    <property type="entry name" value="HIT-like"/>
    <property type="match status" value="1"/>
</dbReference>
<feature type="active site" description="Tele-AMP-histidine intermediate" evidence="1">
    <location>
        <position position="101"/>
    </location>
</feature>
<name>A0AAE3GD72_9PSEU</name>
<evidence type="ECO:0000313" key="6">
    <source>
        <dbReference type="Proteomes" id="UP001206128"/>
    </source>
</evidence>
<gene>
    <name evidence="5" type="ORF">LX83_001936</name>
</gene>
<dbReference type="AlphaFoldDB" id="A0AAE3GD72"/>
<dbReference type="SUPFAM" id="SSF54197">
    <property type="entry name" value="HIT-like"/>
    <property type="match status" value="1"/>
</dbReference>
<proteinExistence type="predicted"/>
<evidence type="ECO:0000256" key="1">
    <source>
        <dbReference type="PIRSR" id="PIRSR601310-1"/>
    </source>
</evidence>
<dbReference type="CDD" id="cd01276">
    <property type="entry name" value="PKCI_related"/>
    <property type="match status" value="1"/>
</dbReference>
<dbReference type="Pfam" id="PF01230">
    <property type="entry name" value="HIT"/>
    <property type="match status" value="1"/>
</dbReference>
<evidence type="ECO:0000259" key="4">
    <source>
        <dbReference type="PROSITE" id="PS51084"/>
    </source>
</evidence>
<dbReference type="Proteomes" id="UP001206128">
    <property type="component" value="Unassembled WGS sequence"/>
</dbReference>
<dbReference type="GO" id="GO:0003824">
    <property type="term" value="F:catalytic activity"/>
    <property type="evidence" value="ECO:0007669"/>
    <property type="project" value="InterPro"/>
</dbReference>
<sequence>MTADCLFCRLVAGELPARVVHETDSVLTFHDIDPKAPTHLLAIPKRHYRDVGAMVEADPGLAGEVLAAAHTAATLAGIHTSGYRLVFNTGADASQTVFHVHCHVLGGRRMTWPPG</sequence>
<dbReference type="RefSeq" id="WP_253769567.1">
    <property type="nucleotide sequence ID" value="NZ_JAMTCK010000004.1"/>
</dbReference>
<evidence type="ECO:0000313" key="5">
    <source>
        <dbReference type="EMBL" id="MCP2165087.1"/>
    </source>
</evidence>
<dbReference type="InterPro" id="IPR011146">
    <property type="entry name" value="HIT-like"/>
</dbReference>
<evidence type="ECO:0000256" key="2">
    <source>
        <dbReference type="PIRSR" id="PIRSR601310-3"/>
    </source>
</evidence>
<protein>
    <submittedName>
        <fullName evidence="5">Histidine triad (HIT) family protein</fullName>
    </submittedName>
</protein>
<dbReference type="PROSITE" id="PS51084">
    <property type="entry name" value="HIT_2"/>
    <property type="match status" value="1"/>
</dbReference>
<feature type="domain" description="HIT" evidence="4">
    <location>
        <begin position="6"/>
        <end position="115"/>
    </location>
</feature>
<dbReference type="EMBL" id="JAMTCK010000004">
    <property type="protein sequence ID" value="MCP2165087.1"/>
    <property type="molecule type" value="Genomic_DNA"/>
</dbReference>
<feature type="short sequence motif" description="Histidine triad motif" evidence="2 3">
    <location>
        <begin position="99"/>
        <end position="103"/>
    </location>
</feature>
<evidence type="ECO:0000256" key="3">
    <source>
        <dbReference type="PROSITE-ProRule" id="PRU00464"/>
    </source>
</evidence>